<evidence type="ECO:0000256" key="2">
    <source>
        <dbReference type="SAM" id="Phobius"/>
    </source>
</evidence>
<protein>
    <recommendedName>
        <fullName evidence="3">Chromo domain-containing protein</fullName>
    </recommendedName>
</protein>
<keyword evidence="2" id="KW-1133">Transmembrane helix</keyword>
<dbReference type="CDD" id="cd00024">
    <property type="entry name" value="CD_CSD"/>
    <property type="match status" value="1"/>
</dbReference>
<evidence type="ECO:0000313" key="5">
    <source>
        <dbReference type="EMBL" id="KAJ1370416.1"/>
    </source>
</evidence>
<proteinExistence type="predicted"/>
<dbReference type="InterPro" id="IPR016197">
    <property type="entry name" value="Chromo-like_dom_sf"/>
</dbReference>
<feature type="transmembrane region" description="Helical" evidence="2">
    <location>
        <begin position="186"/>
        <end position="209"/>
    </location>
</feature>
<keyword evidence="2" id="KW-0472">Membrane</keyword>
<feature type="non-terminal residue" evidence="4">
    <location>
        <position position="262"/>
    </location>
</feature>
<dbReference type="AlphaFoldDB" id="A0AAD5MV38"/>
<gene>
    <name evidence="4" type="ORF">KIN20_025342</name>
    <name evidence="5" type="ORF">KIN20_032132</name>
</gene>
<dbReference type="SUPFAM" id="SSF54160">
    <property type="entry name" value="Chromo domain-like"/>
    <property type="match status" value="1"/>
</dbReference>
<organism evidence="4 6">
    <name type="scientific">Parelaphostrongylus tenuis</name>
    <name type="common">Meningeal worm</name>
    <dbReference type="NCBI Taxonomy" id="148309"/>
    <lineage>
        <taxon>Eukaryota</taxon>
        <taxon>Metazoa</taxon>
        <taxon>Ecdysozoa</taxon>
        <taxon>Nematoda</taxon>
        <taxon>Chromadorea</taxon>
        <taxon>Rhabditida</taxon>
        <taxon>Rhabditina</taxon>
        <taxon>Rhabditomorpha</taxon>
        <taxon>Strongyloidea</taxon>
        <taxon>Metastrongylidae</taxon>
        <taxon>Parelaphostrongylus</taxon>
    </lineage>
</organism>
<evidence type="ECO:0000313" key="4">
    <source>
        <dbReference type="EMBL" id="KAJ1365115.1"/>
    </source>
</evidence>
<dbReference type="PROSITE" id="PS50013">
    <property type="entry name" value="CHROMO_2"/>
    <property type="match status" value="1"/>
</dbReference>
<evidence type="ECO:0000259" key="3">
    <source>
        <dbReference type="PROSITE" id="PS50013"/>
    </source>
</evidence>
<keyword evidence="1" id="KW-0175">Coiled coil</keyword>
<accession>A0AAD5MV38</accession>
<sequence length="262" mass="30139">MALNTTMLQVQRILDRFTSDDGTYIYHVKWVGRPISTDPENFIKEEDMKCPELIRRFELNEMQKQKQRLKKYKEENRRKRQRNLVNTKQAARSKTSTVVGYDNVCSATFIIYYPMFFDFLFLGGRGASQSTAQAPHQMCDDVRDSGEEKTETMLYLPGPVLENVTTSHADQGQEANNSRNNDEVGIALSSILFIVSKHFAALCMIISFYRKSYIKEFVNISAVIEHPVTSEVLGIVVFKHPRNGKYFAQYIPVREIGDNVPM</sequence>
<feature type="domain" description="Chromo" evidence="3">
    <location>
        <begin position="8"/>
        <end position="69"/>
    </location>
</feature>
<evidence type="ECO:0000313" key="6">
    <source>
        <dbReference type="Proteomes" id="UP001196413"/>
    </source>
</evidence>
<dbReference type="InterPro" id="IPR000953">
    <property type="entry name" value="Chromo/chromo_shadow_dom"/>
</dbReference>
<keyword evidence="2" id="KW-0812">Transmembrane</keyword>
<dbReference type="EMBL" id="JAHQIW010005181">
    <property type="protein sequence ID" value="KAJ1365115.1"/>
    <property type="molecule type" value="Genomic_DNA"/>
</dbReference>
<dbReference type="Gene3D" id="2.40.50.40">
    <property type="match status" value="1"/>
</dbReference>
<keyword evidence="6" id="KW-1185">Reference proteome</keyword>
<comment type="caution">
    <text evidence="4">The sequence shown here is derived from an EMBL/GenBank/DDBJ whole genome shotgun (WGS) entry which is preliminary data.</text>
</comment>
<evidence type="ECO:0000256" key="1">
    <source>
        <dbReference type="SAM" id="Coils"/>
    </source>
</evidence>
<dbReference type="EMBL" id="JAHQIW010006776">
    <property type="protein sequence ID" value="KAJ1370416.1"/>
    <property type="molecule type" value="Genomic_DNA"/>
</dbReference>
<dbReference type="Proteomes" id="UP001196413">
    <property type="component" value="Unassembled WGS sequence"/>
</dbReference>
<name>A0AAD5MV38_PARTN</name>
<reference evidence="4" key="1">
    <citation type="submission" date="2021-06" db="EMBL/GenBank/DDBJ databases">
        <title>Parelaphostrongylus tenuis whole genome reference sequence.</title>
        <authorList>
            <person name="Garwood T.J."/>
            <person name="Larsen P.A."/>
            <person name="Fountain-Jones N.M."/>
            <person name="Garbe J.R."/>
            <person name="Macchietto M.G."/>
            <person name="Kania S.A."/>
            <person name="Gerhold R.W."/>
            <person name="Richards J.E."/>
            <person name="Wolf T.M."/>
        </authorList>
    </citation>
    <scope>NUCLEOTIDE SEQUENCE</scope>
    <source>
        <strain evidence="4">MNPRO001-30</strain>
        <tissue evidence="4">Meninges</tissue>
    </source>
</reference>
<feature type="coiled-coil region" evidence="1">
    <location>
        <begin position="55"/>
        <end position="82"/>
    </location>
</feature>